<keyword evidence="2" id="KW-0472">Membrane</keyword>
<feature type="region of interest" description="Disordered" evidence="1">
    <location>
        <begin position="166"/>
        <end position="264"/>
    </location>
</feature>
<feature type="compositionally biased region" description="Gly residues" evidence="1">
    <location>
        <begin position="366"/>
        <end position="375"/>
    </location>
</feature>
<sequence>MSKQEYGRERDRDENAENAESAEGAESAENAEFEQHAGDGTVKHGQGDEPTGSEREAGAEPDASSGASPGGSPDSAPSAASDSGSDSASDSALDSLFGGESGPDELALRRMMRSAVQEIEPGDRALERLRHAVPARRARKRQAVVGMAAAALFIGTAIPALVHVTNSGGGSDDRPSIAGNSEQTQGGSSQGKGPDGGEKGEGSDSGPSKSKDKKDKKDKKDGKGKGESSGGATGGPDPSGTESADSPACTADQLGDAGGSAGAAEADGKVYGSFRISNVSTSSCTVSAAGSVTTSTTGAADPAKIGVADHVAGDAATGLPDPAQAVSSLVLQPGAAYEVKFAWVPSEACPTDGGGDPSPDPTPTEGSGGDSGTPGGVEPQMVREDGGVLDGGVTVSLTASAGAPASGATIANACAGTVYKTGMLSAS</sequence>
<evidence type="ECO:0000256" key="1">
    <source>
        <dbReference type="SAM" id="MobiDB-lite"/>
    </source>
</evidence>
<keyword evidence="2" id="KW-1133">Transmembrane helix</keyword>
<evidence type="ECO:0000313" key="4">
    <source>
        <dbReference type="Proteomes" id="UP000829992"/>
    </source>
</evidence>
<dbReference type="Proteomes" id="UP000829992">
    <property type="component" value="Chromosome"/>
</dbReference>
<feature type="compositionally biased region" description="Basic and acidic residues" evidence="1">
    <location>
        <begin position="209"/>
        <end position="226"/>
    </location>
</feature>
<organism evidence="3 4">
    <name type="scientific">Streptomyces durmitorensis</name>
    <dbReference type="NCBI Taxonomy" id="319947"/>
    <lineage>
        <taxon>Bacteria</taxon>
        <taxon>Bacillati</taxon>
        <taxon>Actinomycetota</taxon>
        <taxon>Actinomycetes</taxon>
        <taxon>Kitasatosporales</taxon>
        <taxon>Streptomycetaceae</taxon>
        <taxon>Streptomyces</taxon>
    </lineage>
</organism>
<feature type="compositionally biased region" description="Basic and acidic residues" evidence="1">
    <location>
        <begin position="33"/>
        <end position="58"/>
    </location>
</feature>
<dbReference type="EMBL" id="CP097289">
    <property type="protein sequence ID" value="UQT57307.1"/>
    <property type="molecule type" value="Genomic_DNA"/>
</dbReference>
<evidence type="ECO:0000256" key="2">
    <source>
        <dbReference type="SAM" id="Phobius"/>
    </source>
</evidence>
<accession>A0ABY4PV58</accession>
<feature type="compositionally biased region" description="Low complexity" evidence="1">
    <location>
        <begin position="18"/>
        <end position="30"/>
    </location>
</feature>
<feature type="region of interest" description="Disordered" evidence="1">
    <location>
        <begin position="1"/>
        <end position="105"/>
    </location>
</feature>
<feature type="transmembrane region" description="Helical" evidence="2">
    <location>
        <begin position="143"/>
        <end position="162"/>
    </location>
</feature>
<evidence type="ECO:0000313" key="3">
    <source>
        <dbReference type="EMBL" id="UQT57307.1"/>
    </source>
</evidence>
<feature type="compositionally biased region" description="Low complexity" evidence="1">
    <location>
        <begin position="60"/>
        <end position="92"/>
    </location>
</feature>
<evidence type="ECO:0008006" key="5">
    <source>
        <dbReference type="Google" id="ProtNLM"/>
    </source>
</evidence>
<dbReference type="RefSeq" id="WP_249588717.1">
    <property type="nucleotide sequence ID" value="NZ_BAAAQL010000025.1"/>
</dbReference>
<proteinExistence type="predicted"/>
<reference evidence="3 4" key="1">
    <citation type="submission" date="2022-05" db="EMBL/GenBank/DDBJ databases">
        <authorList>
            <person name="Zhou X."/>
            <person name="Li K."/>
            <person name="Man Y."/>
        </authorList>
    </citation>
    <scope>NUCLEOTIDE SEQUENCE [LARGE SCALE GENOMIC DNA]</scope>
    <source>
        <strain evidence="3 4">MS405</strain>
    </source>
</reference>
<name>A0ABY4PV58_9ACTN</name>
<gene>
    <name evidence="3" type="ORF">M4V62_20600</name>
</gene>
<keyword evidence="4" id="KW-1185">Reference proteome</keyword>
<feature type="region of interest" description="Disordered" evidence="1">
    <location>
        <begin position="348"/>
        <end position="389"/>
    </location>
</feature>
<keyword evidence="2" id="KW-0812">Transmembrane</keyword>
<protein>
    <recommendedName>
        <fullName evidence="5">DUF4232 domain-containing protein</fullName>
    </recommendedName>
</protein>
<feature type="compositionally biased region" description="Basic and acidic residues" evidence="1">
    <location>
        <begin position="1"/>
        <end position="15"/>
    </location>
</feature>